<evidence type="ECO:0000256" key="10">
    <source>
        <dbReference type="SAM" id="Phobius"/>
    </source>
</evidence>
<proteinExistence type="predicted"/>
<feature type="transmembrane region" description="Helical" evidence="10">
    <location>
        <begin position="115"/>
        <end position="140"/>
    </location>
</feature>
<feature type="transmembrane region" description="Helical" evidence="10">
    <location>
        <begin position="218"/>
        <end position="244"/>
    </location>
</feature>
<sequence length="474" mass="48723">MRPVAAAPTADGAQRGFWPSVREAMRGSEQDYTAGPVGRSVLLLAVPMVLEMALESLFALTDIFFVAKLGPDAVAAVGLTESLLALVYALAMGLSVGATAVVARRIGEKDTEGAAHAAVQAVLLALVVSLVLGATGAWLAPELLALMGASPGVIATGLGYTRVMLGGEATIVLLFVVNAIFRGAGDAAIAMRVLWLASGINIVLGPLFIFGLGPFPELGVTGAAVATTIGRATGALVALSRLVAPGSRIPVRRRHLGLDIGVMAQIARLSSTAALQTAISTASWIGLVRIVSLFGSAALAGYTIGIRVVIFALLPAFGMSNAAATMVGQALGAKNPERAEQSVWIAGRYAAYFLGAIGLVFLVLAAPIVRVFTADPAVVGYGVSCLRVVASGFVFYAYGMVLTQAFNGAGDTLTPTLINLGVFWLFEIPLAYVLAVTLGLGPLGAFLAVAIAFSTLAVVSAVLFRRGRWRTSVV</sequence>
<dbReference type="InterPro" id="IPR002528">
    <property type="entry name" value="MATE_fam"/>
</dbReference>
<evidence type="ECO:0000256" key="4">
    <source>
        <dbReference type="ARBA" id="ARBA00022475"/>
    </source>
</evidence>
<evidence type="ECO:0000256" key="7">
    <source>
        <dbReference type="ARBA" id="ARBA00023065"/>
    </source>
</evidence>
<dbReference type="GO" id="GO:0042910">
    <property type="term" value="F:xenobiotic transmembrane transporter activity"/>
    <property type="evidence" value="ECO:0007669"/>
    <property type="project" value="InterPro"/>
</dbReference>
<evidence type="ECO:0000256" key="3">
    <source>
        <dbReference type="ARBA" id="ARBA00022449"/>
    </source>
</evidence>
<dbReference type="Pfam" id="PF01554">
    <property type="entry name" value="MatE"/>
    <property type="match status" value="2"/>
</dbReference>
<feature type="transmembrane region" description="Helical" evidence="10">
    <location>
        <begin position="193"/>
        <end position="212"/>
    </location>
</feature>
<name>A0A6J4M0V5_9BACT</name>
<evidence type="ECO:0000256" key="9">
    <source>
        <dbReference type="ARBA" id="ARBA00031636"/>
    </source>
</evidence>
<keyword evidence="4" id="KW-1003">Cell membrane</keyword>
<feature type="transmembrane region" description="Helical" evidence="10">
    <location>
        <begin position="443"/>
        <end position="464"/>
    </location>
</feature>
<dbReference type="PIRSF" id="PIRSF006603">
    <property type="entry name" value="DinF"/>
    <property type="match status" value="1"/>
</dbReference>
<dbReference type="AlphaFoldDB" id="A0A6J4M0V5"/>
<reference evidence="11" key="1">
    <citation type="submission" date="2020-02" db="EMBL/GenBank/DDBJ databases">
        <authorList>
            <person name="Meier V. D."/>
        </authorList>
    </citation>
    <scope>NUCLEOTIDE SEQUENCE</scope>
    <source>
        <strain evidence="11">AVDCRST_MAG11</strain>
    </source>
</reference>
<dbReference type="CDD" id="cd13139">
    <property type="entry name" value="MATE_like_14"/>
    <property type="match status" value="1"/>
</dbReference>
<accession>A0A6J4M0V5</accession>
<dbReference type="PANTHER" id="PTHR43298:SF2">
    <property type="entry name" value="FMN_FAD EXPORTER YEEO-RELATED"/>
    <property type="match status" value="1"/>
</dbReference>
<evidence type="ECO:0000256" key="1">
    <source>
        <dbReference type="ARBA" id="ARBA00004651"/>
    </source>
</evidence>
<evidence type="ECO:0000313" key="11">
    <source>
        <dbReference type="EMBL" id="CAA9345819.1"/>
    </source>
</evidence>
<comment type="subcellular location">
    <subcellularLocation>
        <location evidence="1">Cell membrane</location>
        <topology evidence="1">Multi-pass membrane protein</topology>
    </subcellularLocation>
</comment>
<feature type="transmembrane region" description="Helical" evidence="10">
    <location>
        <begin position="160"/>
        <end position="181"/>
    </location>
</feature>
<feature type="transmembrane region" description="Helical" evidence="10">
    <location>
        <begin position="273"/>
        <end position="298"/>
    </location>
</feature>
<dbReference type="GO" id="GO:0015297">
    <property type="term" value="F:antiporter activity"/>
    <property type="evidence" value="ECO:0007669"/>
    <property type="project" value="UniProtKB-KW"/>
</dbReference>
<protein>
    <recommendedName>
        <fullName evidence="9">Multidrug-efflux transporter</fullName>
    </recommendedName>
</protein>
<dbReference type="NCBIfam" id="TIGR00797">
    <property type="entry name" value="matE"/>
    <property type="match status" value="1"/>
</dbReference>
<feature type="transmembrane region" description="Helical" evidence="10">
    <location>
        <begin position="85"/>
        <end position="103"/>
    </location>
</feature>
<gene>
    <name evidence="11" type="ORF">AVDCRST_MAG11-3220</name>
</gene>
<keyword evidence="2" id="KW-0813">Transport</keyword>
<dbReference type="EMBL" id="CADCTU010000701">
    <property type="protein sequence ID" value="CAA9345819.1"/>
    <property type="molecule type" value="Genomic_DNA"/>
</dbReference>
<dbReference type="InterPro" id="IPR050222">
    <property type="entry name" value="MATE_MdtK"/>
</dbReference>
<evidence type="ECO:0000256" key="6">
    <source>
        <dbReference type="ARBA" id="ARBA00022989"/>
    </source>
</evidence>
<feature type="transmembrane region" description="Helical" evidence="10">
    <location>
        <begin position="413"/>
        <end position="437"/>
    </location>
</feature>
<organism evidence="11">
    <name type="scientific">uncultured Gemmatimonadaceae bacterium</name>
    <dbReference type="NCBI Taxonomy" id="246130"/>
    <lineage>
        <taxon>Bacteria</taxon>
        <taxon>Pseudomonadati</taxon>
        <taxon>Gemmatimonadota</taxon>
        <taxon>Gemmatimonadia</taxon>
        <taxon>Gemmatimonadales</taxon>
        <taxon>Gemmatimonadaceae</taxon>
        <taxon>environmental samples</taxon>
    </lineage>
</organism>
<keyword evidence="6 10" id="KW-1133">Transmembrane helix</keyword>
<feature type="transmembrane region" description="Helical" evidence="10">
    <location>
        <begin position="378"/>
        <end position="401"/>
    </location>
</feature>
<keyword evidence="7" id="KW-0406">Ion transport</keyword>
<dbReference type="InterPro" id="IPR048279">
    <property type="entry name" value="MdtK-like"/>
</dbReference>
<dbReference type="GO" id="GO:0006811">
    <property type="term" value="P:monoatomic ion transport"/>
    <property type="evidence" value="ECO:0007669"/>
    <property type="project" value="UniProtKB-KW"/>
</dbReference>
<feature type="transmembrane region" description="Helical" evidence="10">
    <location>
        <begin position="349"/>
        <end position="372"/>
    </location>
</feature>
<evidence type="ECO:0000256" key="2">
    <source>
        <dbReference type="ARBA" id="ARBA00022448"/>
    </source>
</evidence>
<feature type="transmembrane region" description="Helical" evidence="10">
    <location>
        <begin position="41"/>
        <end position="65"/>
    </location>
</feature>
<evidence type="ECO:0000256" key="8">
    <source>
        <dbReference type="ARBA" id="ARBA00023136"/>
    </source>
</evidence>
<keyword evidence="3" id="KW-0050">Antiport</keyword>
<keyword evidence="8 10" id="KW-0472">Membrane</keyword>
<dbReference type="PANTHER" id="PTHR43298">
    <property type="entry name" value="MULTIDRUG RESISTANCE PROTEIN NORM-RELATED"/>
    <property type="match status" value="1"/>
</dbReference>
<evidence type="ECO:0000256" key="5">
    <source>
        <dbReference type="ARBA" id="ARBA00022692"/>
    </source>
</evidence>
<feature type="transmembrane region" description="Helical" evidence="10">
    <location>
        <begin position="304"/>
        <end position="328"/>
    </location>
</feature>
<keyword evidence="5 10" id="KW-0812">Transmembrane</keyword>
<dbReference type="GO" id="GO:0005886">
    <property type="term" value="C:plasma membrane"/>
    <property type="evidence" value="ECO:0007669"/>
    <property type="project" value="UniProtKB-SubCell"/>
</dbReference>